<dbReference type="EMBL" id="LRBS01000125">
    <property type="protein sequence ID" value="OII71100.1"/>
    <property type="molecule type" value="Genomic_DNA"/>
</dbReference>
<feature type="domain" description="RAVE complex protein Rav1 C-terminal" evidence="1">
    <location>
        <begin position="1554"/>
        <end position="1652"/>
    </location>
</feature>
<reference evidence="2 3" key="1">
    <citation type="submission" date="2016-10" db="EMBL/GenBank/DDBJ databases">
        <title>Reductive evolution of mitochondrial metabolism and differential evolution of invasion-related proteins in Cryptosporidium.</title>
        <authorList>
            <person name="Liu S."/>
            <person name="Roellig D.M."/>
            <person name="Guo Y."/>
            <person name="Li N."/>
            <person name="Frace M.A."/>
            <person name="Tang K."/>
            <person name="Zhang L."/>
            <person name="Feng Y."/>
            <person name="Xiao L."/>
        </authorList>
    </citation>
    <scope>NUCLEOTIDE SEQUENCE [LARGE SCALE GENOMIC DNA]</scope>
    <source>
        <strain evidence="2">30847</strain>
    </source>
</reference>
<dbReference type="PANTHER" id="PTHR13950">
    <property type="entry name" value="RABCONNECTIN-RELATED"/>
    <property type="match status" value="1"/>
</dbReference>
<comment type="caution">
    <text evidence="2">The sequence shown here is derived from an EMBL/GenBank/DDBJ whole genome shotgun (WGS) entry which is preliminary data.</text>
</comment>
<evidence type="ECO:0000259" key="1">
    <source>
        <dbReference type="Pfam" id="PF12234"/>
    </source>
</evidence>
<dbReference type="VEuPathDB" id="CryptoDB:cand_026580"/>
<dbReference type="GO" id="GO:0043291">
    <property type="term" value="C:RAVE complex"/>
    <property type="evidence" value="ECO:0007669"/>
    <property type="project" value="TreeGrafter"/>
</dbReference>
<dbReference type="InterPro" id="IPR036322">
    <property type="entry name" value="WD40_repeat_dom_sf"/>
</dbReference>
<keyword evidence="3" id="KW-1185">Reference proteome</keyword>
<dbReference type="InterPro" id="IPR015943">
    <property type="entry name" value="WD40/YVTN_repeat-like_dom_sf"/>
</dbReference>
<dbReference type="RefSeq" id="XP_067066469.1">
    <property type="nucleotide sequence ID" value="XM_067212886.1"/>
</dbReference>
<dbReference type="GO" id="GO:0007035">
    <property type="term" value="P:vacuolar acidification"/>
    <property type="evidence" value="ECO:0007669"/>
    <property type="project" value="TreeGrafter"/>
</dbReference>
<dbReference type="SUPFAM" id="SSF50978">
    <property type="entry name" value="WD40 repeat-like"/>
    <property type="match status" value="2"/>
</dbReference>
<sequence length="2993" mass="349590">MCNKGYKDCRTIDIVHPKWPLFAICSDNRTTKILSTSSGKLVQTIEADSKSCVYSLCWHKDSLTLCIGYENYIDIWMCSEEYKTLQLIEEGLSAPTFDIEHETFINQITCTQSEESDSFVTEENIFNDIFGINLSKRINYLWYKKYNEIIFIHVKRIDLLMNNFIGPVVKLHWFHNSMLMAYHFQLEDSKACLSFWKATFDIFNLDIYNDIKSRRKYHKSSQLVPGELPTIFCTVFVDVLPHPILSCEIWDDSNDNLFRNRINNIPIISVDPSERFISIYQHKSSYLFIWRYENVEMYNNPDLFPYVYSPLKSLSSKLPTTIDDISLSLINIKENEDLSVSQDKQVLGFELYGGFINPPNSFKNQRICFDDEYLIDVHWKHTNLEYPEDIYPGKAIQAILSTVSYCNTILYVRLWRESSFYKACKFNQICCVRLDHNCIINPIAYIHWLMPIDLSVSSDLPEKSFCGGYYNLPYLNSIRYSCIDDMNYCNSIQPPHVYENDSIMGCIPFIPLFSTGHSEDFFLTDIDHFGENSCNSTDMFALCFNGYIHWFYISNLYYENDEMYPNVYEFSKKLASMSNGANYNIHKIIDIRSLCTPQYNNDKGKIKPFSLVGQLLDGSIVIYTYNNAWNFVNYIPSENTNVMWNNDTSQEYMQNKDLVTGRSLVELPFSTNSLLITDNNSLYLLSSEFEVLAKFQYMKVTEQKMDISLNSNRDPAYYKKETSCVLYKNMNMRWRELKVIDFLLNIPKPFSKPYYSLFLALFNQSQYICLIALDYTMLIGYPFIEMKNLVVKQSYNEEFNKYLNDSEYILHVDMVKALFNFHDFKEVSHNYRILMLDIFSDLDYISDNIGFIFVCVVEEFSQCNSKHIIFFKLVVTNMYEIHVLPPFIPCIKQPYGIFQLFHSCKSTDSGNILFITSTNYIDKEIMKKRQEYSELNEEFVYESIGDDSFKKSHLKLHICSINNNIDNNNREDIIIKQVIYLNISKELEDVKISSIKLLDYHIIVLYENSTILFYSLFSVDLNNWTNIPCNSDTDTLPNSLYCPVFSVISASQKIYLGTLGFNISSTKTSITDISHYLDGTSHSLGKQDIEVQDYNMSLSIVRECDHYCCFISRENNITQINDWICMIWNKHLCKWDLINLDILGNISWRCVFAIQQFKLVSLIFEHGKLKPVVLSGIPEFSVKSNLNEITGSSFESTIKKSYCLYDPTQLEQFVFSFNAPKQIFAKKLIETIKKKLFENNSDKCEEFCMVTPDLGMIPSDLSNVNIDDLKKSKAEIFDIFSDDNLAHHSNTNFIPNLTKEMITSRINLNLKNQLSISDSEIEILCALIDTCENSENDIFFSDFSNPLANISKFEEYLLERFITRMSYIDQKKRIYFSYNKDELNGGGFESKDNTNKSNHTHMSTKYFDTDNILNYHGTYQKIKTSKLDKTGFIDTKPRNLKLTSEDICWISLCYNENLVNRIFQYAVNTNQLDWSILKSWGIGYWVSKCSILRQFISLWIQKLYHCYINKTRREYQLASCNTINTTTTYCAKKEPAPSSESSVNIKDLSDILIVFYTVLGKLNIVSTIFKLLKKVNVVEFLQNFTGEETQKKQAIKNGYYLIRQRSYYWSLTFFILGGGYREIVNICLQYLRDPQLALVILRLSMDTTPELLSSPIKDLRDGFYICNKSDGFDNLTSLESPEDRMKCIYNTLLNVLLSQLWNSALTHHDPWLCILVILQIYNSNPSNNISDIYIQSMIIKLGSPKYFYSLCKNESQLITVFDDINIGLDNSQLLASTISVNKSSTEDFTPIFDLNYSYMHPEHLRLFRKYIYSRYRYYYPLQDPEKPNGLLFYLNNSFQPPNCTNSNISMDFIDNDEILSTEYVIDIICHYIKKDCNPYHYLGWFKYVETNIKLNPKSKDYHRYNVVRPIVMSNIAQFLQYIVRYHSGRYLDVPIFLWSSSFISYNLSLQTFFVDSIFSLVGYYSVRDFLIFIIKNLASKIGIETPYIEEELLELLDLIIYQIEIENCQESLRIKLEMLIGEFYSELFNTLGYYTECNLDHIQVNLLEILWPILRLLIITLYMARYKHDSYVLLKIWILSCLLKNSDSGEKHIQTILKFCRWTIITFSTYNDYFNYNNEKDLKYVYLLYKCMLREIPKDKKLQTNFLEAFDKNNQAYHFNLLEIASFDIIHQTILLICQEKFIEDLRNLLSKYTYVENSETIGSYFFTLLLALEYHFYYKRRRRWLLELYPLYPLLLAYFESRDKHLNDKLVSIPLLFISNTSKNPLFDIFRIFWDYFKIYNRILLGFCRDQDIITVNQRQRPLNIMYNALLRSLKLWYPFTNYNEEISIDVSGKNYSLSLSRIDTIAIQPLNLGNPATLLGTQSTDSLMGMSSEQNVTSFHSSYYPPPFMLNITIQNNYIQNEVKGYHPVNSLFPKDPYLRWYINCKSFVDLFYMSHVLIEDCKNNKNSPFLIFKYTKSYLKPQLMVNSKLYDLHPRTFEDLQSVKNITDYEVDFLLNKNSEWFSSKTVILEFMLNSLLNFRHNINHPINVISYIDRIYISDIPEEIEPGYNIFGKLGDTAVGIHEITLSNLQSQSSLTSYITLYYKSETIEYIEVYSELILDTCKVQQKTAKALICGHLVSITNRESIPILLPCWKYANTRNSIPKPLCRTHFSFNNKSNESQKNKKSSNVGYILNVSWCPFGKRIILSTSYGYILVYNIKNKGSKPLVPTIEFVVHKNYCYWANIIDKSCRYIASSGNGLPLSGSLYRSNTTTHSIIRSDTLTLAEFMGDNPFNLNSYDTSSILSDENCLCIWDIWPNSFTYSKGSMGHNNHTTSYTPDLLLAIESPPIIQMSIWTDRQVMFYLAKTGLLWCISYSKGRQNLTPFSLKLAQKNVIIMKLSFEKISSTGCILPVSLGRLTTISSDGFCVIHNVIYPLQEPVSSIKLIPKIKFVCSYSPSNNPFHIITNNNFTSTSQSNNVFKKVEFIDENTIMAIDIEDKCKIIKLSPFYY</sequence>
<dbReference type="Pfam" id="PF12234">
    <property type="entry name" value="Rav1p_C"/>
    <property type="match status" value="1"/>
</dbReference>
<gene>
    <name evidence="2" type="ORF">cand_026580</name>
</gene>
<evidence type="ECO:0000313" key="2">
    <source>
        <dbReference type="EMBL" id="OII71100.1"/>
    </source>
</evidence>
<dbReference type="InterPro" id="IPR022033">
    <property type="entry name" value="Rav1p_C"/>
</dbReference>
<dbReference type="Gene3D" id="2.130.10.10">
    <property type="entry name" value="YVTN repeat-like/Quinoprotein amine dehydrogenase"/>
    <property type="match status" value="1"/>
</dbReference>
<protein>
    <recommendedName>
        <fullName evidence="1">RAVE complex protein Rav1 C-terminal domain-containing protein</fullName>
    </recommendedName>
</protein>
<dbReference type="Proteomes" id="UP000186804">
    <property type="component" value="Unassembled WGS sequence"/>
</dbReference>
<evidence type="ECO:0000313" key="3">
    <source>
        <dbReference type="Proteomes" id="UP000186804"/>
    </source>
</evidence>
<organism evidence="2 3">
    <name type="scientific">Cryptosporidium andersoni</name>
    <dbReference type="NCBI Taxonomy" id="117008"/>
    <lineage>
        <taxon>Eukaryota</taxon>
        <taxon>Sar</taxon>
        <taxon>Alveolata</taxon>
        <taxon>Apicomplexa</taxon>
        <taxon>Conoidasida</taxon>
        <taxon>Coccidia</taxon>
        <taxon>Eucoccidiorida</taxon>
        <taxon>Eimeriorina</taxon>
        <taxon>Cryptosporidiidae</taxon>
        <taxon>Cryptosporidium</taxon>
    </lineage>
</organism>
<dbReference type="OrthoDB" id="342131at2759"/>
<dbReference type="PANTHER" id="PTHR13950:SF9">
    <property type="entry name" value="RABCONNECTIN-3A"/>
    <property type="match status" value="1"/>
</dbReference>
<dbReference type="InterPro" id="IPR052208">
    <property type="entry name" value="DmX-like/RAVE_component"/>
</dbReference>
<name>A0A1J4MDK9_9CRYT</name>
<proteinExistence type="predicted"/>
<dbReference type="GeneID" id="92366842"/>
<accession>A0A1J4MDK9</accession>